<dbReference type="InterPro" id="IPR036390">
    <property type="entry name" value="WH_DNA-bd_sf"/>
</dbReference>
<proteinExistence type="predicted"/>
<dbReference type="CDD" id="cd00090">
    <property type="entry name" value="HTH_ARSR"/>
    <property type="match status" value="1"/>
</dbReference>
<organism evidence="5 6">
    <name type="scientific">Paenibacillus phytohabitans</name>
    <dbReference type="NCBI Taxonomy" id="2654978"/>
    <lineage>
        <taxon>Bacteria</taxon>
        <taxon>Bacillati</taxon>
        <taxon>Bacillota</taxon>
        <taxon>Bacilli</taxon>
        <taxon>Bacillales</taxon>
        <taxon>Paenibacillaceae</taxon>
        <taxon>Paenibacillus</taxon>
    </lineage>
</organism>
<dbReference type="PROSITE" id="PS50987">
    <property type="entry name" value="HTH_ARSR_2"/>
    <property type="match status" value="1"/>
</dbReference>
<accession>A0ABX1YBG5</accession>
<dbReference type="PANTHER" id="PTHR33154:SF33">
    <property type="entry name" value="TRANSCRIPTIONAL REPRESSOR SDPR"/>
    <property type="match status" value="1"/>
</dbReference>
<evidence type="ECO:0000256" key="1">
    <source>
        <dbReference type="ARBA" id="ARBA00023015"/>
    </source>
</evidence>
<keyword evidence="3" id="KW-0804">Transcription</keyword>
<dbReference type="InterPro" id="IPR036388">
    <property type="entry name" value="WH-like_DNA-bd_sf"/>
</dbReference>
<comment type="caution">
    <text evidence="5">The sequence shown here is derived from an EMBL/GenBank/DDBJ whole genome shotgun (WGS) entry which is preliminary data.</text>
</comment>
<dbReference type="SUPFAM" id="SSF46785">
    <property type="entry name" value="Winged helix' DNA-binding domain"/>
    <property type="match status" value="1"/>
</dbReference>
<keyword evidence="1" id="KW-0805">Transcription regulation</keyword>
<keyword evidence="2" id="KW-0238">DNA-binding</keyword>
<dbReference type="PANTHER" id="PTHR33154">
    <property type="entry name" value="TRANSCRIPTIONAL REGULATOR, ARSR FAMILY"/>
    <property type="match status" value="1"/>
</dbReference>
<sequence>MNHSLQETLLKNIRFAYNEAVELVISMGMLACEDQISDLADDYKIEADELLGAYLDDARKRLSPFFTRELLFFFRYDLLHNALDFPLYESIFTHREVLTAEALINRLDNSPAEHIVAEMVYGVYNDNLEALLQGNDWELVKKDLKKLSELVTATKPQPEVAEAHAPLLECLANPQETKLRYLQLLRQFNQDVFIHWKDRIRELSEQASRRYEAQFRSNPEVFIREIHNNEPSLFDFPVTFHVSFVFQVANGFYNFHTDAGKVGWVIFGINNERVHGPAADREKTELFLKALSDKRRLDFLLLLKQRPHYGQEIAAALGITPAAVKYHSNFLFFLDLLDVERVDHRLYYVLRTDTLRNLLALMAKVMLDKDQFMS</sequence>
<gene>
    <name evidence="5" type="ORF">GC101_04400</name>
</gene>
<reference evidence="5 6" key="1">
    <citation type="submission" date="2019-10" db="EMBL/GenBank/DDBJ databases">
        <title>Description of Paenibacillus terricola sp. nov.</title>
        <authorList>
            <person name="Carlier A."/>
            <person name="Qi S."/>
        </authorList>
    </citation>
    <scope>NUCLEOTIDE SEQUENCE [LARGE SCALE GENOMIC DNA]</scope>
    <source>
        <strain evidence="5 6">LMG 31459</strain>
    </source>
</reference>
<dbReference type="InterPro" id="IPR011991">
    <property type="entry name" value="ArsR-like_HTH"/>
</dbReference>
<evidence type="ECO:0000256" key="2">
    <source>
        <dbReference type="ARBA" id="ARBA00023125"/>
    </source>
</evidence>
<dbReference type="Gene3D" id="1.10.10.10">
    <property type="entry name" value="Winged helix-like DNA-binding domain superfamily/Winged helix DNA-binding domain"/>
    <property type="match status" value="1"/>
</dbReference>
<name>A0ABX1YBG5_9BACL</name>
<evidence type="ECO:0000313" key="5">
    <source>
        <dbReference type="EMBL" id="NOU78116.1"/>
    </source>
</evidence>
<dbReference type="Proteomes" id="UP000596857">
    <property type="component" value="Unassembled WGS sequence"/>
</dbReference>
<dbReference type="SMART" id="SM00418">
    <property type="entry name" value="HTH_ARSR"/>
    <property type="match status" value="1"/>
</dbReference>
<evidence type="ECO:0000313" key="6">
    <source>
        <dbReference type="Proteomes" id="UP000596857"/>
    </source>
</evidence>
<dbReference type="EMBL" id="WHOB01000016">
    <property type="protein sequence ID" value="NOU78116.1"/>
    <property type="molecule type" value="Genomic_DNA"/>
</dbReference>
<dbReference type="InterPro" id="IPR051081">
    <property type="entry name" value="HTH_MetalResp_TranReg"/>
</dbReference>
<feature type="domain" description="HTH arsR-type" evidence="4">
    <location>
        <begin position="276"/>
        <end position="370"/>
    </location>
</feature>
<evidence type="ECO:0000259" key="4">
    <source>
        <dbReference type="PROSITE" id="PS50987"/>
    </source>
</evidence>
<keyword evidence="6" id="KW-1185">Reference proteome</keyword>
<protein>
    <recommendedName>
        <fullName evidence="4">HTH arsR-type domain-containing protein</fullName>
    </recommendedName>
</protein>
<evidence type="ECO:0000256" key="3">
    <source>
        <dbReference type="ARBA" id="ARBA00023163"/>
    </source>
</evidence>
<dbReference type="InterPro" id="IPR001845">
    <property type="entry name" value="HTH_ArsR_DNA-bd_dom"/>
</dbReference>